<evidence type="ECO:0000256" key="2">
    <source>
        <dbReference type="ARBA" id="ARBA00022801"/>
    </source>
</evidence>
<dbReference type="RefSeq" id="WP_126699095.1">
    <property type="nucleotide sequence ID" value="NZ_RWKW01000030.1"/>
</dbReference>
<proteinExistence type="inferred from homology"/>
<dbReference type="GO" id="GO:0004112">
    <property type="term" value="F:cyclic-nucleotide phosphodiesterase activity"/>
    <property type="evidence" value="ECO:0007669"/>
    <property type="project" value="InterPro"/>
</dbReference>
<reference evidence="6 7" key="1">
    <citation type="submission" date="2018-12" db="EMBL/GenBank/DDBJ databases">
        <title>Mesorhizobium carbonis sp. nov., isolated from coal mine water.</title>
        <authorList>
            <person name="Xin W."/>
            <person name="Xu Z."/>
            <person name="Xiang F."/>
            <person name="Zhang J."/>
            <person name="Xi L."/>
            <person name="Liu J."/>
        </authorList>
    </citation>
    <scope>NUCLEOTIDE SEQUENCE [LARGE SCALE GENOMIC DNA]</scope>
    <source>
        <strain evidence="6 7">B2.3</strain>
    </source>
</reference>
<evidence type="ECO:0000313" key="7">
    <source>
        <dbReference type="Proteomes" id="UP000278398"/>
    </source>
</evidence>
<keyword evidence="7" id="KW-1185">Reference proteome</keyword>
<dbReference type="SUPFAM" id="SSF56300">
    <property type="entry name" value="Metallo-dependent phosphatases"/>
    <property type="match status" value="1"/>
</dbReference>
<dbReference type="PANTHER" id="PTHR42988">
    <property type="entry name" value="PHOSPHOHYDROLASE"/>
    <property type="match status" value="1"/>
</dbReference>
<protein>
    <submittedName>
        <fullName evidence="6">Phosphodiesterase</fullName>
    </submittedName>
</protein>
<accession>A0A429YZL3</accession>
<dbReference type="PANTHER" id="PTHR42988:SF2">
    <property type="entry name" value="CYCLIC NUCLEOTIDE PHOSPHODIESTERASE CBUA0032-RELATED"/>
    <property type="match status" value="1"/>
</dbReference>
<evidence type="ECO:0000256" key="4">
    <source>
        <dbReference type="ARBA" id="ARBA00025742"/>
    </source>
</evidence>
<dbReference type="Gene3D" id="3.60.21.40">
    <property type="entry name" value="GpdQ, catalytic alpha/beta sandwich domain"/>
    <property type="match status" value="1"/>
</dbReference>
<dbReference type="GO" id="GO:0046872">
    <property type="term" value="F:metal ion binding"/>
    <property type="evidence" value="ECO:0007669"/>
    <property type="project" value="UniProtKB-KW"/>
</dbReference>
<dbReference type="OrthoDB" id="651281at2"/>
<comment type="caution">
    <text evidence="6">The sequence shown here is derived from an EMBL/GenBank/DDBJ whole genome shotgun (WGS) entry which is preliminary data.</text>
</comment>
<keyword evidence="1" id="KW-0479">Metal-binding</keyword>
<evidence type="ECO:0000256" key="1">
    <source>
        <dbReference type="ARBA" id="ARBA00022723"/>
    </source>
</evidence>
<gene>
    <name evidence="6" type="ORF">EJC49_08105</name>
</gene>
<dbReference type="CDD" id="cd07402">
    <property type="entry name" value="MPP_GpdQ"/>
    <property type="match status" value="1"/>
</dbReference>
<dbReference type="AlphaFoldDB" id="A0A429YZL3"/>
<name>A0A429YZL3_9HYPH</name>
<dbReference type="Gene3D" id="3.30.750.180">
    <property type="entry name" value="GpdQ, beta-strand dimerisation domain"/>
    <property type="match status" value="1"/>
</dbReference>
<comment type="similarity">
    <text evidence="4">Belongs to the cyclic nucleotide phosphodiesterase class-III family.</text>
</comment>
<evidence type="ECO:0000259" key="5">
    <source>
        <dbReference type="Pfam" id="PF00149"/>
    </source>
</evidence>
<sequence>MLIAQITDAHVAGEGKLFFGRFDTGAALARAVAALNALAPRPDIVLFTGDLADKGTPEEYAYIRRLLAPLEIPLAVVPGNHDRREAMRQSFADNPWLPADGFLHQVIDDYPLRLIGLDTLDEAEFSRGLVCAERLDWLDRQLAADMGRPTIVFMHHPPFLTGIGHMDPINCAGGAALEEVIARYPGVVRVLCGHVHRPVVLGWGGTIASIAPGVAHQLPLDLRAEAPSAFIFEPPAFDLHLWIPGQGLTSHRHLIGDFGPAISYSTNQPI</sequence>
<evidence type="ECO:0000313" key="6">
    <source>
        <dbReference type="EMBL" id="RST86873.1"/>
    </source>
</evidence>
<dbReference type="Pfam" id="PF00149">
    <property type="entry name" value="Metallophos"/>
    <property type="match status" value="1"/>
</dbReference>
<feature type="domain" description="Calcineurin-like phosphoesterase" evidence="5">
    <location>
        <begin position="1"/>
        <end position="198"/>
    </location>
</feature>
<dbReference type="InterPro" id="IPR029052">
    <property type="entry name" value="Metallo-depent_PP-like"/>
</dbReference>
<dbReference type="InterPro" id="IPR042283">
    <property type="entry name" value="GpdQ_catalytic"/>
</dbReference>
<keyword evidence="3" id="KW-0408">Iron</keyword>
<dbReference type="InterPro" id="IPR026575">
    <property type="entry name" value="GpdQ/CpdA-like"/>
</dbReference>
<dbReference type="EMBL" id="RWKW01000030">
    <property type="protein sequence ID" value="RST86873.1"/>
    <property type="molecule type" value="Genomic_DNA"/>
</dbReference>
<dbReference type="Proteomes" id="UP000278398">
    <property type="component" value="Unassembled WGS sequence"/>
</dbReference>
<dbReference type="InterPro" id="IPR004843">
    <property type="entry name" value="Calcineurin-like_PHP"/>
</dbReference>
<dbReference type="InterPro" id="IPR050884">
    <property type="entry name" value="CNP_phosphodiesterase-III"/>
</dbReference>
<keyword evidence="2" id="KW-0378">Hydrolase</keyword>
<dbReference type="InterPro" id="IPR042281">
    <property type="entry name" value="GpdQ_beta-strand"/>
</dbReference>
<evidence type="ECO:0000256" key="3">
    <source>
        <dbReference type="ARBA" id="ARBA00023004"/>
    </source>
</evidence>
<organism evidence="6 7">
    <name type="scientific">Aquibium carbonis</name>
    <dbReference type="NCBI Taxonomy" id="2495581"/>
    <lineage>
        <taxon>Bacteria</taxon>
        <taxon>Pseudomonadati</taxon>
        <taxon>Pseudomonadota</taxon>
        <taxon>Alphaproteobacteria</taxon>
        <taxon>Hyphomicrobiales</taxon>
        <taxon>Phyllobacteriaceae</taxon>
        <taxon>Aquibium</taxon>
    </lineage>
</organism>